<evidence type="ECO:0000259" key="1">
    <source>
        <dbReference type="Pfam" id="PF04248"/>
    </source>
</evidence>
<organism evidence="2 3">
    <name type="scientific">Sandaracinus amylolyticus</name>
    <dbReference type="NCBI Taxonomy" id="927083"/>
    <lineage>
        <taxon>Bacteria</taxon>
        <taxon>Pseudomonadati</taxon>
        <taxon>Myxococcota</taxon>
        <taxon>Polyangia</taxon>
        <taxon>Polyangiales</taxon>
        <taxon>Sandaracinaceae</taxon>
        <taxon>Sandaracinus</taxon>
    </lineage>
</organism>
<dbReference type="PANTHER" id="PTHR34310">
    <property type="entry name" value="DUF427 DOMAIN PROTEIN (AFU_ORTHOLOGUE AFUA_3G02220)"/>
    <property type="match status" value="1"/>
</dbReference>
<name>A0A0F6YJF5_9BACT</name>
<dbReference type="RefSeq" id="WP_053234979.1">
    <property type="nucleotide sequence ID" value="NZ_CP011125.1"/>
</dbReference>
<protein>
    <recommendedName>
        <fullName evidence="1">DUF427 domain-containing protein</fullName>
    </recommendedName>
</protein>
<dbReference type="EMBL" id="CP011125">
    <property type="protein sequence ID" value="AKF07757.1"/>
    <property type="molecule type" value="Genomic_DNA"/>
</dbReference>
<accession>A0A0F6YJF5</accession>
<dbReference type="InterPro" id="IPR007361">
    <property type="entry name" value="DUF427"/>
</dbReference>
<sequence length="126" mass="14505">MKSPGHRKWPDHVVAERTLDQHLRVEIDGEVLADSRDVIEVDEDGAPPRFYFPRSDVVMDKLERTATTTTCPFKGTAHYFRVRTGGKTLDDAVWTYEEPYDEHAALKDRVAFYEGEMPQIRIELAP</sequence>
<evidence type="ECO:0000313" key="2">
    <source>
        <dbReference type="EMBL" id="AKF07757.1"/>
    </source>
</evidence>
<dbReference type="STRING" id="927083.DB32_004906"/>
<keyword evidence="3" id="KW-1185">Reference proteome</keyword>
<dbReference type="PANTHER" id="PTHR34310:SF8">
    <property type="entry name" value="CONSERVED PROTEIN"/>
    <property type="match status" value="1"/>
</dbReference>
<dbReference type="Proteomes" id="UP000034883">
    <property type="component" value="Chromosome"/>
</dbReference>
<dbReference type="OrthoDB" id="4565346at2"/>
<proteinExistence type="predicted"/>
<dbReference type="Gene3D" id="2.170.150.40">
    <property type="entry name" value="Domain of unknown function (DUF427)"/>
    <property type="match status" value="1"/>
</dbReference>
<dbReference type="InterPro" id="IPR038694">
    <property type="entry name" value="DUF427_sf"/>
</dbReference>
<feature type="domain" description="DUF427" evidence="1">
    <location>
        <begin position="24"/>
        <end position="114"/>
    </location>
</feature>
<dbReference type="AlphaFoldDB" id="A0A0F6YJF5"/>
<evidence type="ECO:0000313" key="3">
    <source>
        <dbReference type="Proteomes" id="UP000034883"/>
    </source>
</evidence>
<dbReference type="KEGG" id="samy:DB32_004906"/>
<reference evidence="2 3" key="1">
    <citation type="submission" date="2015-03" db="EMBL/GenBank/DDBJ databases">
        <title>Genome assembly of Sandaracinus amylolyticus DSM 53668.</title>
        <authorList>
            <person name="Sharma G."/>
            <person name="Subramanian S."/>
        </authorList>
    </citation>
    <scope>NUCLEOTIDE SEQUENCE [LARGE SCALE GENOMIC DNA]</scope>
    <source>
        <strain evidence="2 3">DSM 53668</strain>
    </source>
</reference>
<gene>
    <name evidence="2" type="ORF">DB32_004906</name>
</gene>
<dbReference type="Pfam" id="PF04248">
    <property type="entry name" value="NTP_transf_9"/>
    <property type="match status" value="1"/>
</dbReference>